<name>A0AAN5CIV4_9BILA</name>
<dbReference type="InterPro" id="IPR052860">
    <property type="entry name" value="NRL-GPCR1"/>
</dbReference>
<keyword evidence="1" id="KW-0812">Transmembrane</keyword>
<keyword evidence="3" id="KW-1185">Reference proteome</keyword>
<protein>
    <recommendedName>
        <fullName evidence="4">G protein-coupled receptor</fullName>
    </recommendedName>
</protein>
<keyword evidence="1" id="KW-1133">Transmembrane helix</keyword>
<feature type="non-terminal residue" evidence="2">
    <location>
        <position position="1"/>
    </location>
</feature>
<proteinExistence type="predicted"/>
<gene>
    <name evidence="2" type="ORF">PMAYCL1PPCAC_15437</name>
</gene>
<accession>A0AAN5CIV4</accession>
<feature type="transmembrane region" description="Helical" evidence="1">
    <location>
        <begin position="58"/>
        <end position="79"/>
    </location>
</feature>
<evidence type="ECO:0000256" key="1">
    <source>
        <dbReference type="SAM" id="Phobius"/>
    </source>
</evidence>
<sequence length="85" mass="10152">NTRTMLFFNFLNRNITDEFQPLFEIICISEAFFLLVFPAVAIPILQAVWRTTSYHRNIRLHVVVFIIFALIYTLARIIILCHQYF</sequence>
<dbReference type="EMBL" id="BTRK01000004">
    <property type="protein sequence ID" value="GMR45242.1"/>
    <property type="molecule type" value="Genomic_DNA"/>
</dbReference>
<keyword evidence="1" id="KW-0472">Membrane</keyword>
<comment type="caution">
    <text evidence="2">The sequence shown here is derived from an EMBL/GenBank/DDBJ whole genome shotgun (WGS) entry which is preliminary data.</text>
</comment>
<organism evidence="2 3">
    <name type="scientific">Pristionchus mayeri</name>
    <dbReference type="NCBI Taxonomy" id="1317129"/>
    <lineage>
        <taxon>Eukaryota</taxon>
        <taxon>Metazoa</taxon>
        <taxon>Ecdysozoa</taxon>
        <taxon>Nematoda</taxon>
        <taxon>Chromadorea</taxon>
        <taxon>Rhabditida</taxon>
        <taxon>Rhabditina</taxon>
        <taxon>Diplogasteromorpha</taxon>
        <taxon>Diplogasteroidea</taxon>
        <taxon>Neodiplogasteridae</taxon>
        <taxon>Pristionchus</taxon>
    </lineage>
</organism>
<evidence type="ECO:0000313" key="2">
    <source>
        <dbReference type="EMBL" id="GMR45242.1"/>
    </source>
</evidence>
<evidence type="ECO:0000313" key="3">
    <source>
        <dbReference type="Proteomes" id="UP001328107"/>
    </source>
</evidence>
<evidence type="ECO:0008006" key="4">
    <source>
        <dbReference type="Google" id="ProtNLM"/>
    </source>
</evidence>
<dbReference type="PANTHER" id="PTHR47521:SF7">
    <property type="entry name" value="SERPENTINE RECEPTOR CLASS EPSILON-6"/>
    <property type="match status" value="1"/>
</dbReference>
<dbReference type="Proteomes" id="UP001328107">
    <property type="component" value="Unassembled WGS sequence"/>
</dbReference>
<dbReference type="AlphaFoldDB" id="A0AAN5CIV4"/>
<dbReference type="PANTHER" id="PTHR47521">
    <property type="entry name" value="SERPENTINE RECEPTOR, CLASS E (EPSILON)-RELATED"/>
    <property type="match status" value="1"/>
</dbReference>
<feature type="transmembrane region" description="Helical" evidence="1">
    <location>
        <begin position="21"/>
        <end position="46"/>
    </location>
</feature>
<feature type="non-terminal residue" evidence="2">
    <location>
        <position position="85"/>
    </location>
</feature>
<reference evidence="3" key="1">
    <citation type="submission" date="2022-10" db="EMBL/GenBank/DDBJ databases">
        <title>Genome assembly of Pristionchus species.</title>
        <authorList>
            <person name="Yoshida K."/>
            <person name="Sommer R.J."/>
        </authorList>
    </citation>
    <scope>NUCLEOTIDE SEQUENCE [LARGE SCALE GENOMIC DNA]</scope>
    <source>
        <strain evidence="3">RS5460</strain>
    </source>
</reference>